<evidence type="ECO:0000313" key="1">
    <source>
        <dbReference type="EMBL" id="KAJ8057850.1"/>
    </source>
</evidence>
<protein>
    <submittedName>
        <fullName evidence="1">Uncharacterized protein</fullName>
    </submittedName>
</protein>
<dbReference type="AlphaFoldDB" id="A0A9X0A7V5"/>
<gene>
    <name evidence="1" type="ORF">OCU04_013036</name>
</gene>
<dbReference type="Proteomes" id="UP001152300">
    <property type="component" value="Unassembled WGS sequence"/>
</dbReference>
<reference evidence="1" key="1">
    <citation type="submission" date="2022-11" db="EMBL/GenBank/DDBJ databases">
        <title>Genome Resource of Sclerotinia nivalis Strain SnTB1, a Plant Pathogen Isolated from American Ginseng.</title>
        <authorList>
            <person name="Fan S."/>
        </authorList>
    </citation>
    <scope>NUCLEOTIDE SEQUENCE</scope>
    <source>
        <strain evidence="1">SnTB1</strain>
    </source>
</reference>
<evidence type="ECO:0000313" key="2">
    <source>
        <dbReference type="Proteomes" id="UP001152300"/>
    </source>
</evidence>
<name>A0A9X0A7V5_9HELO</name>
<keyword evidence="2" id="KW-1185">Reference proteome</keyword>
<accession>A0A9X0A7V5</accession>
<dbReference type="EMBL" id="JAPEIS010000018">
    <property type="protein sequence ID" value="KAJ8057850.1"/>
    <property type="molecule type" value="Genomic_DNA"/>
</dbReference>
<organism evidence="1 2">
    <name type="scientific">Sclerotinia nivalis</name>
    <dbReference type="NCBI Taxonomy" id="352851"/>
    <lineage>
        <taxon>Eukaryota</taxon>
        <taxon>Fungi</taxon>
        <taxon>Dikarya</taxon>
        <taxon>Ascomycota</taxon>
        <taxon>Pezizomycotina</taxon>
        <taxon>Leotiomycetes</taxon>
        <taxon>Helotiales</taxon>
        <taxon>Sclerotiniaceae</taxon>
        <taxon>Sclerotinia</taxon>
    </lineage>
</organism>
<sequence length="65" mass="7376">MVTKHYKCLSFRDSRGCSRCQTVTTINTTSSYRTIRILRTTCAALQGGESRELREEEDGKGLEQC</sequence>
<proteinExistence type="predicted"/>
<comment type="caution">
    <text evidence="1">The sequence shown here is derived from an EMBL/GenBank/DDBJ whole genome shotgun (WGS) entry which is preliminary data.</text>
</comment>